<dbReference type="Proteomes" id="UP000278351">
    <property type="component" value="Unassembled WGS sequence"/>
</dbReference>
<organism evidence="2 3">
    <name type="scientific">Chitinophaga lutea</name>
    <dbReference type="NCBI Taxonomy" id="2488634"/>
    <lineage>
        <taxon>Bacteria</taxon>
        <taxon>Pseudomonadati</taxon>
        <taxon>Bacteroidota</taxon>
        <taxon>Chitinophagia</taxon>
        <taxon>Chitinophagales</taxon>
        <taxon>Chitinophagaceae</taxon>
        <taxon>Chitinophaga</taxon>
    </lineage>
</organism>
<keyword evidence="1" id="KW-0732">Signal</keyword>
<keyword evidence="3" id="KW-1185">Reference proteome</keyword>
<evidence type="ECO:0000313" key="3">
    <source>
        <dbReference type="Proteomes" id="UP000278351"/>
    </source>
</evidence>
<dbReference type="EMBL" id="RPDH01000001">
    <property type="protein sequence ID" value="RPE13766.1"/>
    <property type="molecule type" value="Genomic_DNA"/>
</dbReference>
<accession>A0A3N4Q0Y1</accession>
<feature type="signal peptide" evidence="1">
    <location>
        <begin position="1"/>
        <end position="23"/>
    </location>
</feature>
<reference evidence="2 3" key="1">
    <citation type="submission" date="2018-11" db="EMBL/GenBank/DDBJ databases">
        <title>Chitinophaga lutea sp.nov., isolate from arsenic contaminated soil.</title>
        <authorList>
            <person name="Zong Y."/>
        </authorList>
    </citation>
    <scope>NUCLEOTIDE SEQUENCE [LARGE SCALE GENOMIC DNA]</scope>
    <source>
        <strain evidence="2 3">ZY74</strain>
    </source>
</reference>
<protein>
    <submittedName>
        <fullName evidence="2">Uncharacterized protein</fullName>
    </submittedName>
</protein>
<evidence type="ECO:0000313" key="2">
    <source>
        <dbReference type="EMBL" id="RPE13766.1"/>
    </source>
</evidence>
<evidence type="ECO:0000256" key="1">
    <source>
        <dbReference type="SAM" id="SignalP"/>
    </source>
</evidence>
<gene>
    <name evidence="2" type="ORF">EGT74_09705</name>
</gene>
<dbReference type="OrthoDB" id="666702at2"/>
<name>A0A3N4Q0Y1_9BACT</name>
<feature type="chain" id="PRO_5018303585" evidence="1">
    <location>
        <begin position="24"/>
        <end position="172"/>
    </location>
</feature>
<comment type="caution">
    <text evidence="2">The sequence shown here is derived from an EMBL/GenBank/DDBJ whole genome shotgun (WGS) entry which is preliminary data.</text>
</comment>
<dbReference type="AlphaFoldDB" id="A0A3N4Q0Y1"/>
<sequence>MKYLPLALFIIVLMACGPNSSQMGDKSKDPGDSATNAPTALTVRPIEGYFVKNTIKQNDSVTCWLISSVVEQDSILGMAKTMTNTIDTIDFSREIIAAVVLRPSELTQSIRLASSEITDDEVRLHFAIKADTPKRTFTAAALWMAAFPKTPAVKAVKFYNGDKLMRTLDVAK</sequence>
<dbReference type="RefSeq" id="WP_123846282.1">
    <property type="nucleotide sequence ID" value="NZ_RPDH01000001.1"/>
</dbReference>
<proteinExistence type="predicted"/>
<dbReference type="PROSITE" id="PS51257">
    <property type="entry name" value="PROKAR_LIPOPROTEIN"/>
    <property type="match status" value="1"/>
</dbReference>